<dbReference type="Gene3D" id="3.40.630.10">
    <property type="entry name" value="Zn peptidases"/>
    <property type="match status" value="1"/>
</dbReference>
<dbReference type="InterPro" id="IPR002933">
    <property type="entry name" value="Peptidase_M20"/>
</dbReference>
<evidence type="ECO:0000256" key="1">
    <source>
        <dbReference type="ARBA" id="ARBA00006247"/>
    </source>
</evidence>
<dbReference type="PANTHER" id="PTHR30575">
    <property type="entry name" value="PEPTIDASE M20"/>
    <property type="match status" value="1"/>
</dbReference>
<evidence type="ECO:0000313" key="4">
    <source>
        <dbReference type="Proteomes" id="UP001149165"/>
    </source>
</evidence>
<dbReference type="CDD" id="cd05672">
    <property type="entry name" value="M20_ACY1L2-like"/>
    <property type="match status" value="1"/>
</dbReference>
<name>A0A9W9K9A1_9EURO</name>
<sequence length="389" mass="41418">MEEVGKKLRELDHQIWSNPECAFEEHHAHDAICSFLESENIQVTRHAYGLQTAFEARSGNSEANGPLINFNAEYDALPGIGHACGHNLIATSSIAAFLALSALICQLGLDGGAQLLGTPAEENGGGKTILLRNGAYKDVAASLMAHGGPTSMGDGKAGILMNARQQINCNFTGKSAHAGATPWDGQNALDAFVSAYTGVSMLRQQIRPEERIHCALLGTPKVANVIPASTKACWQVRSPTLAGLRSLVDRVQKCIQAGALATGCAAELTQEDYYTDIKLNETLCELYQAHMAHYGRNVAKKASEILTGSTDAGNVSYAVPTLHSFFSIGAPDGSCPHQPSYTEAAGTDHAHDQAIVVGKVLALIGFDLVTGPEILERVQQQWKEAIEAE</sequence>
<dbReference type="AlphaFoldDB" id="A0A9W9K9A1"/>
<organism evidence="3 4">
    <name type="scientific">Penicillium angulare</name>
    <dbReference type="NCBI Taxonomy" id="116970"/>
    <lineage>
        <taxon>Eukaryota</taxon>
        <taxon>Fungi</taxon>
        <taxon>Dikarya</taxon>
        <taxon>Ascomycota</taxon>
        <taxon>Pezizomycotina</taxon>
        <taxon>Eurotiomycetes</taxon>
        <taxon>Eurotiomycetidae</taxon>
        <taxon>Eurotiales</taxon>
        <taxon>Aspergillaceae</taxon>
        <taxon>Penicillium</taxon>
    </lineage>
</organism>
<dbReference type="EMBL" id="JAPQKH010000005">
    <property type="protein sequence ID" value="KAJ5097680.1"/>
    <property type="molecule type" value="Genomic_DNA"/>
</dbReference>
<dbReference type="InterPro" id="IPR017439">
    <property type="entry name" value="Amidohydrolase"/>
</dbReference>
<dbReference type="Gene3D" id="3.30.70.360">
    <property type="match status" value="1"/>
</dbReference>
<reference evidence="3" key="1">
    <citation type="submission" date="2022-11" db="EMBL/GenBank/DDBJ databases">
        <authorList>
            <person name="Petersen C."/>
        </authorList>
    </citation>
    <scope>NUCLEOTIDE SEQUENCE</scope>
    <source>
        <strain evidence="3">IBT 30069</strain>
    </source>
</reference>
<dbReference type="SUPFAM" id="SSF53187">
    <property type="entry name" value="Zn-dependent exopeptidases"/>
    <property type="match status" value="1"/>
</dbReference>
<dbReference type="InterPro" id="IPR036264">
    <property type="entry name" value="Bact_exopeptidase_dim_dom"/>
</dbReference>
<dbReference type="GO" id="GO:0016805">
    <property type="term" value="F:dipeptidase activity"/>
    <property type="evidence" value="ECO:0007669"/>
    <property type="project" value="InterPro"/>
</dbReference>
<dbReference type="NCBIfam" id="TIGR01891">
    <property type="entry name" value="amidohydrolases"/>
    <property type="match status" value="1"/>
</dbReference>
<accession>A0A9W9K9A1</accession>
<dbReference type="InterPro" id="IPR017144">
    <property type="entry name" value="Xaa-Arg_dipeptidase"/>
</dbReference>
<keyword evidence="4" id="KW-1185">Reference proteome</keyword>
<gene>
    <name evidence="3" type="ORF">N7456_008401</name>
</gene>
<comment type="similarity">
    <text evidence="1 2">Belongs to the peptidase M20A family.</text>
</comment>
<proteinExistence type="inferred from homology"/>
<dbReference type="OrthoDB" id="6119954at2759"/>
<dbReference type="Pfam" id="PF01546">
    <property type="entry name" value="Peptidase_M20"/>
    <property type="match status" value="1"/>
</dbReference>
<evidence type="ECO:0000313" key="3">
    <source>
        <dbReference type="EMBL" id="KAJ5097680.1"/>
    </source>
</evidence>
<dbReference type="Proteomes" id="UP001149165">
    <property type="component" value="Unassembled WGS sequence"/>
</dbReference>
<dbReference type="PIRSF" id="PIRSF037226">
    <property type="entry name" value="Amidohydrolase_ACY1L2_prd"/>
    <property type="match status" value="1"/>
</dbReference>
<dbReference type="FunFam" id="3.30.70.360:FF:000004">
    <property type="entry name" value="Peptidase M20 domain-containing protein 2"/>
    <property type="match status" value="1"/>
</dbReference>
<dbReference type="SUPFAM" id="SSF55031">
    <property type="entry name" value="Bacterial exopeptidase dimerisation domain"/>
    <property type="match status" value="1"/>
</dbReference>
<reference evidence="3" key="2">
    <citation type="journal article" date="2023" name="IMA Fungus">
        <title>Comparative genomic study of the Penicillium genus elucidates a diverse pangenome and 15 lateral gene transfer events.</title>
        <authorList>
            <person name="Petersen C."/>
            <person name="Sorensen T."/>
            <person name="Nielsen M.R."/>
            <person name="Sondergaard T.E."/>
            <person name="Sorensen J.L."/>
            <person name="Fitzpatrick D.A."/>
            <person name="Frisvad J.C."/>
            <person name="Nielsen K.L."/>
        </authorList>
    </citation>
    <scope>NUCLEOTIDE SEQUENCE</scope>
    <source>
        <strain evidence="3">IBT 30069</strain>
    </source>
</reference>
<dbReference type="PANTHER" id="PTHR30575:SF8">
    <property type="entry name" value="PEPTIDASE M20 DOMAIN-CONTAINING PROTEIN 2"/>
    <property type="match status" value="1"/>
</dbReference>
<protein>
    <recommendedName>
        <fullName evidence="2">Peptidase M20 domain-containing protein 2</fullName>
    </recommendedName>
</protein>
<comment type="caution">
    <text evidence="3">The sequence shown here is derived from an EMBL/GenBank/DDBJ whole genome shotgun (WGS) entry which is preliminary data.</text>
</comment>
<dbReference type="InterPro" id="IPR052030">
    <property type="entry name" value="Peptidase_M20/M20A_hydrolases"/>
</dbReference>
<evidence type="ECO:0000256" key="2">
    <source>
        <dbReference type="PIRNR" id="PIRNR037226"/>
    </source>
</evidence>